<keyword evidence="1" id="KW-0472">Membrane</keyword>
<keyword evidence="1" id="KW-1133">Transmembrane helix</keyword>
<evidence type="ECO:0000313" key="3">
    <source>
        <dbReference type="EMBL" id="CAA9258301.1"/>
    </source>
</evidence>
<protein>
    <recommendedName>
        <fullName evidence="2">PhoD-like phosphatase metallophosphatase domain-containing protein</fullName>
    </recommendedName>
</protein>
<accession>A0A6J4IP99</accession>
<dbReference type="CDD" id="cd07389">
    <property type="entry name" value="MPP_PhoD"/>
    <property type="match status" value="1"/>
</dbReference>
<dbReference type="AlphaFoldDB" id="A0A6J4IP99"/>
<dbReference type="Gene3D" id="3.60.21.70">
    <property type="entry name" value="PhoD-like phosphatase"/>
    <property type="match status" value="1"/>
</dbReference>
<feature type="non-terminal residue" evidence="3">
    <location>
        <position position="1"/>
    </location>
</feature>
<keyword evidence="1" id="KW-0812">Transmembrane</keyword>
<dbReference type="InterPro" id="IPR018946">
    <property type="entry name" value="PhoD-like_MPP"/>
</dbReference>
<proteinExistence type="predicted"/>
<dbReference type="Pfam" id="PF09423">
    <property type="entry name" value="PhoD"/>
    <property type="match status" value="1"/>
</dbReference>
<dbReference type="EMBL" id="CADCTP010000210">
    <property type="protein sequence ID" value="CAA9258301.1"/>
    <property type="molecule type" value="Genomic_DNA"/>
</dbReference>
<gene>
    <name evidence="3" type="ORF">AVDCRST_MAG41-2285</name>
</gene>
<dbReference type="PANTHER" id="PTHR33987">
    <property type="entry name" value="CALCINEURIN-LIKE METALLO-PHOSPHOESTERASE SUPERFAMILY PROTEIN"/>
    <property type="match status" value="1"/>
</dbReference>
<reference evidence="3" key="1">
    <citation type="submission" date="2020-02" db="EMBL/GenBank/DDBJ databases">
        <authorList>
            <person name="Meier V. D."/>
        </authorList>
    </citation>
    <scope>NUCLEOTIDE SEQUENCE</scope>
    <source>
        <strain evidence="3">AVDCRST_MAG41</strain>
    </source>
</reference>
<dbReference type="PANTHER" id="PTHR33987:SF1">
    <property type="entry name" value="CALCINEURIN-LIKE METALLO-PHOSPHOESTERASE SUPERFAMILY PROTEIN"/>
    <property type="match status" value="1"/>
</dbReference>
<feature type="domain" description="PhoD-like phosphatase metallophosphatase" evidence="2">
    <location>
        <begin position="195"/>
        <end position="426"/>
    </location>
</feature>
<dbReference type="SUPFAM" id="SSF56300">
    <property type="entry name" value="Metallo-dependent phosphatases"/>
    <property type="match status" value="1"/>
</dbReference>
<evidence type="ECO:0000259" key="2">
    <source>
        <dbReference type="Pfam" id="PF09423"/>
    </source>
</evidence>
<organism evidence="3">
    <name type="scientific">uncultured Mycobacteriales bacterium</name>
    <dbReference type="NCBI Taxonomy" id="581187"/>
    <lineage>
        <taxon>Bacteria</taxon>
        <taxon>Bacillati</taxon>
        <taxon>Actinomycetota</taxon>
        <taxon>Actinomycetes</taxon>
        <taxon>Mycobacteriales</taxon>
        <taxon>environmental samples</taxon>
    </lineage>
</organism>
<dbReference type="InterPro" id="IPR029052">
    <property type="entry name" value="Metallo-depent_PP-like"/>
</dbReference>
<sequence>PAPGLAGSAVATALAGFLVSVQFRPAAAVPVAAALAVPVGLLAVAHRLTRPWRPAGVLAVVTALLAGTAWTGADRLYERYYGPTHPVSATPPAPVDRVLWLWAGALTPTSFTVTARLVAGVRAARLVVRAETGPDTARYGGTGAVRDDTGRTVRLTVTGLRPGTRYAYGLEVDGRPDPARGRLATPPAGPASFRFAVGSCARTGSTGRVFDAIRATDPLFYLNTGDFFYGDVDTDDLPRFRRLYDRTLTSPAQAALYRSTATAYVWDDHDYGPDNADAGSPSRPAAARAYREAVPHHPLAEAGPDGPIAQAFTVGRVRFLLTDTRSARSGAGVPAERRTVLGERQRAWLEAELRAGRDRYALVVWVNPDPWIDAPGAGADTWGGFAAERRRLADVIARAGVRNLLMVSGDAHMLAIDDGRHSDYSGTGGAGFPVFHAAPLDRTGRVKGGPYSSGTRAEGGQFGLVSVQDPGRGPVTVTLSGRTYAGEEVMRHRFRSPRP</sequence>
<dbReference type="InterPro" id="IPR038607">
    <property type="entry name" value="PhoD-like_sf"/>
</dbReference>
<name>A0A6J4IP99_9ACTN</name>
<evidence type="ECO:0000256" key="1">
    <source>
        <dbReference type="SAM" id="Phobius"/>
    </source>
</evidence>
<feature type="transmembrane region" description="Helical" evidence="1">
    <location>
        <begin position="52"/>
        <end position="73"/>
    </location>
</feature>